<comment type="caution">
    <text evidence="1">The sequence shown here is derived from an EMBL/GenBank/DDBJ whole genome shotgun (WGS) entry which is preliminary data.</text>
</comment>
<dbReference type="Pfam" id="PF12520">
    <property type="entry name" value="DUF3723"/>
    <property type="match status" value="1"/>
</dbReference>
<reference evidence="1 2" key="1">
    <citation type="submission" date="2016-10" db="EMBL/GenBank/DDBJ databases">
        <title>The genome sequence of Colletotrichum fioriniae PJ7.</title>
        <authorList>
            <person name="Baroncelli R."/>
        </authorList>
    </citation>
    <scope>NUCLEOTIDE SEQUENCE [LARGE SCALE GENOMIC DNA]</scope>
    <source>
        <strain evidence="1 2">Tom-12</strain>
    </source>
</reference>
<sequence length="140" mass="16331">MKYVAKRKQHMIKTIHILHKEELEAQRSNRKLPVDHIFMMADDSCATNRVFKESDAFFEILRHKKNHQTRQVHRLEDLLSPNQKRGARQIAEHPQFRRAFERLAGIPGIRSGMLTGSLHKFTSVRCDEVCILSIFLTGPD</sequence>
<dbReference type="Proteomes" id="UP001227543">
    <property type="component" value="Unassembled WGS sequence"/>
</dbReference>
<dbReference type="InterPro" id="IPR022198">
    <property type="entry name" value="DUF3723"/>
</dbReference>
<accession>A0ABQ9QG13</accession>
<keyword evidence="2" id="KW-1185">Reference proteome</keyword>
<dbReference type="EMBL" id="MLFU01000471">
    <property type="protein sequence ID" value="KAK1451307.1"/>
    <property type="molecule type" value="Genomic_DNA"/>
</dbReference>
<name>A0ABQ9QG13_9PEZI</name>
<protein>
    <submittedName>
        <fullName evidence="1">Uncharacterized protein</fullName>
    </submittedName>
</protein>
<evidence type="ECO:0000313" key="2">
    <source>
        <dbReference type="Proteomes" id="UP001227543"/>
    </source>
</evidence>
<evidence type="ECO:0000313" key="1">
    <source>
        <dbReference type="EMBL" id="KAK1451307.1"/>
    </source>
</evidence>
<organism evidence="1 2">
    <name type="scientific">Colletotrichum tamarilloi</name>
    <dbReference type="NCBI Taxonomy" id="1209934"/>
    <lineage>
        <taxon>Eukaryota</taxon>
        <taxon>Fungi</taxon>
        <taxon>Dikarya</taxon>
        <taxon>Ascomycota</taxon>
        <taxon>Pezizomycotina</taxon>
        <taxon>Sordariomycetes</taxon>
        <taxon>Hypocreomycetidae</taxon>
        <taxon>Glomerellales</taxon>
        <taxon>Glomerellaceae</taxon>
        <taxon>Colletotrichum</taxon>
        <taxon>Colletotrichum acutatum species complex</taxon>
    </lineage>
</organism>
<gene>
    <name evidence="1" type="ORF">CTAM01_17293</name>
</gene>
<proteinExistence type="predicted"/>
<dbReference type="RefSeq" id="XP_060372143.1">
    <property type="nucleotide sequence ID" value="XM_060533278.1"/>
</dbReference>
<dbReference type="GeneID" id="85417516"/>